<gene>
    <name evidence="2" type="ORF">Cvel_5307</name>
</gene>
<dbReference type="VEuPathDB" id="CryptoDB:Cvel_5307"/>
<proteinExistence type="predicted"/>
<evidence type="ECO:0000313" key="2">
    <source>
        <dbReference type="EMBL" id="CEM35313.1"/>
    </source>
</evidence>
<accession>A0A0G4GWC8</accession>
<dbReference type="AlphaFoldDB" id="A0A0G4GWC8"/>
<feature type="region of interest" description="Disordered" evidence="1">
    <location>
        <begin position="438"/>
        <end position="457"/>
    </location>
</feature>
<protein>
    <submittedName>
        <fullName evidence="2">Uncharacterized protein</fullName>
    </submittedName>
</protein>
<reference evidence="2" key="1">
    <citation type="submission" date="2014-11" db="EMBL/GenBank/DDBJ databases">
        <authorList>
            <person name="Otto D Thomas"/>
            <person name="Naeem Raeece"/>
        </authorList>
    </citation>
    <scope>NUCLEOTIDE SEQUENCE</scope>
</reference>
<dbReference type="EMBL" id="CDMZ01001624">
    <property type="protein sequence ID" value="CEM35313.1"/>
    <property type="molecule type" value="Genomic_DNA"/>
</dbReference>
<sequence>MTSTVHKPTQMMKSASVSCIRTRLGERLVPAPSAVQKLGDYVSSHGVYDTVNELQASASLLRTEGRNTPKTDKFIPTRKIADPFRASQTFKRIPREVPNYMNEDPSSLPVPFNDVLPGEKKAGTYKPIWSSPEDWDEKMKMVEEYHSILKNNDLKNPTERQIEQQKLIALSREYRDVLQQLGTRGKSVKILYGRHAQGLTGVDSPLMEGTTLYGNERENVMADLRKTNGRRMGKRTNGSASAAVLSTFTANDLEFSADHADSVRVPGYIPRVMHDPKWTAKRVDPNYSQRYINTYPRLFISRPVGSRPPKQYARSDTREASIITGHYCRGRVPPEAGDLLRGSEEGPRVITARGSWSGLQTDTEAVGRLREMTHGRRVDKKRRADSPGVYMTGGPNGSVVWDLKRPLPWETVVSPQEVMRTVEATALRRSATGMPVAAKSGFAGRKRPEPGPDAEYF</sequence>
<name>A0A0G4GWC8_9ALVE</name>
<organism evidence="2">
    <name type="scientific">Chromera velia CCMP2878</name>
    <dbReference type="NCBI Taxonomy" id="1169474"/>
    <lineage>
        <taxon>Eukaryota</taxon>
        <taxon>Sar</taxon>
        <taxon>Alveolata</taxon>
        <taxon>Colpodellida</taxon>
        <taxon>Chromeraceae</taxon>
        <taxon>Chromera</taxon>
    </lineage>
</organism>
<evidence type="ECO:0000256" key="1">
    <source>
        <dbReference type="SAM" id="MobiDB-lite"/>
    </source>
</evidence>